<sequence>MDKEPEDRRTADTKSYEDDDSLVTPVTSLQDLRHVYGDEWQSPKSRYDKLAIKFRSRFGRDPTFFARSPGRVNLIGEHIDYSLFPVMPMAIDRDIVIAVATSLSSTQHPTITVTNTNGKYPEREFQHSSRNKGYVEIDPKMHDWANYFKCGYKGVFEELQLGEAFDMMVMVDGTVPSAAGVSSSSALVCCSALATAIANGKTMNKSRLTQTAIQSERYAGVQIGGMDQSSSIMGIAGSALFIDFYPNLKVNPITLPKPNPPPVFVIANTLVTSDKHITAPTNYNLRVVECRMAAALLAHLVGVSVTLTDSKDKEVLKPTTLRNVAEEYFKRKVGQGTKYPTGSKFEDWAPEVLSIEIHMSPTKIDQLFINNLTIHAEKFNLKLRAIHVLAESKRVYQFRDVCAGKPPSTGLENVLNDIGKLMNDSQASCKSNFECSCPELDDLAALARESGAYGSRLTGAGWGGCTVSLITADQVDSFIEKIKEGYYFKKWPEWRDDAETNQTLRDAIFASKPFAGAFVVKNNEKLYSC</sequence>
<dbReference type="Gene3D" id="3.30.70.3170">
    <property type="match status" value="1"/>
</dbReference>
<proteinExistence type="inferred from homology"/>
<dbReference type="Gene3D" id="3.30.230.10">
    <property type="match status" value="1"/>
</dbReference>
<dbReference type="InterPro" id="IPR036554">
    <property type="entry name" value="GHMP_kinase_C_sf"/>
</dbReference>
<evidence type="ECO:0000256" key="2">
    <source>
        <dbReference type="ARBA" id="ARBA00022741"/>
    </source>
</evidence>
<dbReference type="EMBL" id="QEAM01000122">
    <property type="protein sequence ID" value="TPX45921.1"/>
    <property type="molecule type" value="Genomic_DNA"/>
</dbReference>
<dbReference type="PIRSF" id="PIRSF000530">
    <property type="entry name" value="Galactokinase"/>
    <property type="match status" value="1"/>
</dbReference>
<dbReference type="InterPro" id="IPR006206">
    <property type="entry name" value="Mevalonate/galactokinase"/>
</dbReference>
<dbReference type="Pfam" id="PF10509">
    <property type="entry name" value="GalKase_gal_bdg"/>
    <property type="match status" value="1"/>
</dbReference>
<dbReference type="SUPFAM" id="SSF54211">
    <property type="entry name" value="Ribosomal protein S5 domain 2-like"/>
    <property type="match status" value="1"/>
</dbReference>
<dbReference type="GO" id="GO:0005524">
    <property type="term" value="F:ATP binding"/>
    <property type="evidence" value="ECO:0007669"/>
    <property type="project" value="UniProtKB-KW"/>
</dbReference>
<dbReference type="PROSITE" id="PS00106">
    <property type="entry name" value="GALACTOKINASE"/>
    <property type="match status" value="1"/>
</dbReference>
<evidence type="ECO:0000259" key="7">
    <source>
        <dbReference type="Pfam" id="PF10509"/>
    </source>
</evidence>
<name>A0A507D3M6_9FUNG</name>
<evidence type="ECO:0000313" key="9">
    <source>
        <dbReference type="Proteomes" id="UP000320475"/>
    </source>
</evidence>
<dbReference type="NCBIfam" id="TIGR00131">
    <property type="entry name" value="gal_kin"/>
    <property type="match status" value="1"/>
</dbReference>
<evidence type="ECO:0000259" key="6">
    <source>
        <dbReference type="Pfam" id="PF08544"/>
    </source>
</evidence>
<dbReference type="Proteomes" id="UP000320475">
    <property type="component" value="Unassembled WGS sequence"/>
</dbReference>
<dbReference type="InterPro" id="IPR020568">
    <property type="entry name" value="Ribosomal_Su5_D2-typ_SF"/>
</dbReference>
<keyword evidence="8" id="KW-0418">Kinase</keyword>
<keyword evidence="2" id="KW-0547">Nucleotide-binding</keyword>
<dbReference type="GO" id="GO:0005829">
    <property type="term" value="C:cytosol"/>
    <property type="evidence" value="ECO:0007669"/>
    <property type="project" value="TreeGrafter"/>
</dbReference>
<feature type="domain" description="GHMP kinase C-terminal" evidence="6">
    <location>
        <begin position="414"/>
        <end position="486"/>
    </location>
</feature>
<keyword evidence="8" id="KW-0808">Transferase</keyword>
<dbReference type="InterPro" id="IPR019741">
    <property type="entry name" value="Galactokinase_CS"/>
</dbReference>
<feature type="compositionally biased region" description="Basic and acidic residues" evidence="4">
    <location>
        <begin position="1"/>
        <end position="16"/>
    </location>
</feature>
<feature type="domain" description="GHMP kinase N-terminal" evidence="5">
    <location>
        <begin position="146"/>
        <end position="234"/>
    </location>
</feature>
<dbReference type="GO" id="GO:0004335">
    <property type="term" value="F:galactokinase activity"/>
    <property type="evidence" value="ECO:0007669"/>
    <property type="project" value="InterPro"/>
</dbReference>
<reference evidence="8 9" key="1">
    <citation type="journal article" date="2019" name="Sci. Rep.">
        <title>Comparative genomics of chytrid fungi reveal insights into the obligate biotrophic and pathogenic lifestyle of Synchytrium endobioticum.</title>
        <authorList>
            <person name="van de Vossenberg B.T.L.H."/>
            <person name="Warris S."/>
            <person name="Nguyen H.D.T."/>
            <person name="van Gent-Pelzer M.P.E."/>
            <person name="Joly D.L."/>
            <person name="van de Geest H.C."/>
            <person name="Bonants P.J.M."/>
            <person name="Smith D.S."/>
            <person name="Levesque C.A."/>
            <person name="van der Lee T.A.J."/>
        </authorList>
    </citation>
    <scope>NUCLEOTIDE SEQUENCE [LARGE SCALE GENOMIC DNA]</scope>
    <source>
        <strain evidence="8 9">LEV6574</strain>
    </source>
</reference>
<dbReference type="InterPro" id="IPR000705">
    <property type="entry name" value="Galactokinase"/>
</dbReference>
<dbReference type="InterPro" id="IPR014721">
    <property type="entry name" value="Ribsml_uS5_D2-typ_fold_subgr"/>
</dbReference>
<comment type="caution">
    <text evidence="8">The sequence shown here is derived from an EMBL/GenBank/DDBJ whole genome shotgun (WGS) entry which is preliminary data.</text>
</comment>
<protein>
    <submittedName>
        <fullName evidence="8">Galactokinase</fullName>
    </submittedName>
</protein>
<organism evidence="8 9">
    <name type="scientific">Synchytrium endobioticum</name>
    <dbReference type="NCBI Taxonomy" id="286115"/>
    <lineage>
        <taxon>Eukaryota</taxon>
        <taxon>Fungi</taxon>
        <taxon>Fungi incertae sedis</taxon>
        <taxon>Chytridiomycota</taxon>
        <taxon>Chytridiomycota incertae sedis</taxon>
        <taxon>Chytridiomycetes</taxon>
        <taxon>Synchytriales</taxon>
        <taxon>Synchytriaceae</taxon>
        <taxon>Synchytrium</taxon>
    </lineage>
</organism>
<evidence type="ECO:0000256" key="1">
    <source>
        <dbReference type="ARBA" id="ARBA00006566"/>
    </source>
</evidence>
<dbReference type="InterPro" id="IPR019539">
    <property type="entry name" value="GalKase_N"/>
</dbReference>
<keyword evidence="3" id="KW-0067">ATP-binding</keyword>
<dbReference type="InterPro" id="IPR013750">
    <property type="entry name" value="GHMP_kinase_C_dom"/>
</dbReference>
<evidence type="ECO:0000313" key="8">
    <source>
        <dbReference type="EMBL" id="TPX45921.1"/>
    </source>
</evidence>
<dbReference type="SUPFAM" id="SSF55060">
    <property type="entry name" value="GHMP Kinase, C-terminal domain"/>
    <property type="match status" value="1"/>
</dbReference>
<dbReference type="AlphaFoldDB" id="A0A507D3M6"/>
<feature type="domain" description="Galactokinase N-terminal" evidence="7">
    <location>
        <begin position="53"/>
        <end position="100"/>
    </location>
</feature>
<dbReference type="Pfam" id="PF08544">
    <property type="entry name" value="GHMP_kinases_C"/>
    <property type="match status" value="1"/>
</dbReference>
<dbReference type="PANTHER" id="PTHR10457:SF7">
    <property type="entry name" value="GALACTOKINASE-RELATED"/>
    <property type="match status" value="1"/>
</dbReference>
<dbReference type="PRINTS" id="PR00473">
    <property type="entry name" value="GALCTOKINASE"/>
</dbReference>
<dbReference type="PRINTS" id="PR00959">
    <property type="entry name" value="MEVGALKINASE"/>
</dbReference>
<evidence type="ECO:0000256" key="4">
    <source>
        <dbReference type="SAM" id="MobiDB-lite"/>
    </source>
</evidence>
<gene>
    <name evidence="8" type="ORF">SeLEV6574_g03543</name>
</gene>
<evidence type="ECO:0000259" key="5">
    <source>
        <dbReference type="Pfam" id="PF00288"/>
    </source>
</evidence>
<dbReference type="GO" id="GO:0006012">
    <property type="term" value="P:galactose metabolic process"/>
    <property type="evidence" value="ECO:0007669"/>
    <property type="project" value="InterPro"/>
</dbReference>
<dbReference type="Gene3D" id="1.20.1440.340">
    <property type="match status" value="1"/>
</dbReference>
<accession>A0A507D3M6</accession>
<dbReference type="Pfam" id="PF00288">
    <property type="entry name" value="GHMP_kinases_N"/>
    <property type="match status" value="1"/>
</dbReference>
<dbReference type="OrthoDB" id="187738at2759"/>
<evidence type="ECO:0000256" key="3">
    <source>
        <dbReference type="ARBA" id="ARBA00022840"/>
    </source>
</evidence>
<comment type="similarity">
    <text evidence="1">Belongs to the GHMP kinase family. GalK subfamily.</text>
</comment>
<dbReference type="InterPro" id="IPR006204">
    <property type="entry name" value="GHMP_kinase_N_dom"/>
</dbReference>
<feature type="region of interest" description="Disordered" evidence="4">
    <location>
        <begin position="1"/>
        <end position="22"/>
    </location>
</feature>
<dbReference type="PANTHER" id="PTHR10457">
    <property type="entry name" value="MEVALONATE KINASE/GALACTOKINASE"/>
    <property type="match status" value="1"/>
</dbReference>